<name>A0A851GDB3_9BACT</name>
<evidence type="ECO:0000313" key="4">
    <source>
        <dbReference type="EMBL" id="NWK55543.1"/>
    </source>
</evidence>
<dbReference type="AlphaFoldDB" id="A0A851GDB3"/>
<protein>
    <submittedName>
        <fullName evidence="4">Carbohydrate porin</fullName>
    </submittedName>
</protein>
<dbReference type="EMBL" id="JACBAZ010000002">
    <property type="protein sequence ID" value="NWK55543.1"/>
    <property type="molecule type" value="Genomic_DNA"/>
</dbReference>
<keyword evidence="5" id="KW-1185">Reference proteome</keyword>
<evidence type="ECO:0000256" key="3">
    <source>
        <dbReference type="SAM" id="MobiDB-lite"/>
    </source>
</evidence>
<accession>A0A851GDB3</accession>
<feature type="compositionally biased region" description="Basic and acidic residues" evidence="3">
    <location>
        <begin position="46"/>
        <end position="56"/>
    </location>
</feature>
<evidence type="ECO:0000256" key="1">
    <source>
        <dbReference type="ARBA" id="ARBA00008769"/>
    </source>
</evidence>
<reference evidence="4 5" key="1">
    <citation type="submission" date="2020-07" db="EMBL/GenBank/DDBJ databases">
        <title>Roseicoccus Jingziensis gen. nov., sp. nov., isolated from coastal seawater.</title>
        <authorList>
            <person name="Feng X."/>
        </authorList>
    </citation>
    <scope>NUCLEOTIDE SEQUENCE [LARGE SCALE GENOMIC DNA]</scope>
    <source>
        <strain evidence="4 5">N1E253</strain>
    </source>
</reference>
<dbReference type="Pfam" id="PF04966">
    <property type="entry name" value="OprB"/>
    <property type="match status" value="2"/>
</dbReference>
<dbReference type="InterPro" id="IPR007049">
    <property type="entry name" value="Carb-sel_porin_OprB"/>
</dbReference>
<dbReference type="PANTHER" id="PTHR37944:SF1">
    <property type="entry name" value="PORIN B"/>
    <property type="match status" value="1"/>
</dbReference>
<sequence length="417" mass="46086">MWMSRVEGKRAGVLLGICLLAIANEQVADARPSLGGPGSVEALEADDARPDQSHTGKDLLKEWKDYKTSLKDRTGFSWSTDYTAYYFGSSGDFGPNEAGSGIFRLYGSWDLVGRGTENQGGLVYKVEHRHRYSESSPSSYSLDAGNVGVVGGPFSNNNLRLTNLYWKQKFCDGQGTFLFGYLDATDFVDVYALANPWTAFTNLAFSTGSSSIALPNDATFGLAAGYWLSDQVYVLGSMTDLNADPTDPFQSTEYFFTEHEYFKSIEFGWTTSQDRSYVNNVHLTFWHVDDVEAAGTPDGWGVNFSASYWINDCWMPFFRAGYTEDGGSLLEASVSAGVGVNPIRGNDLLGIAVNWGKPNEDTFGPDLDDQYAIEIFYRYQLTENIAITPDIQWLIDPALNPEDDSLFLAGVRGRISF</sequence>
<dbReference type="InterPro" id="IPR038673">
    <property type="entry name" value="OprB_sf"/>
</dbReference>
<evidence type="ECO:0000256" key="2">
    <source>
        <dbReference type="RuleBase" id="RU363072"/>
    </source>
</evidence>
<dbReference type="GO" id="GO:0015288">
    <property type="term" value="F:porin activity"/>
    <property type="evidence" value="ECO:0007669"/>
    <property type="project" value="InterPro"/>
</dbReference>
<dbReference type="GO" id="GO:0016020">
    <property type="term" value="C:membrane"/>
    <property type="evidence" value="ECO:0007669"/>
    <property type="project" value="InterPro"/>
</dbReference>
<dbReference type="GO" id="GO:0008643">
    <property type="term" value="P:carbohydrate transport"/>
    <property type="evidence" value="ECO:0007669"/>
    <property type="project" value="InterPro"/>
</dbReference>
<dbReference type="Proteomes" id="UP000557872">
    <property type="component" value="Unassembled WGS sequence"/>
</dbReference>
<organism evidence="4 5">
    <name type="scientific">Oceaniferula marina</name>
    <dbReference type="NCBI Taxonomy" id="2748318"/>
    <lineage>
        <taxon>Bacteria</taxon>
        <taxon>Pseudomonadati</taxon>
        <taxon>Verrucomicrobiota</taxon>
        <taxon>Verrucomicrobiia</taxon>
        <taxon>Verrucomicrobiales</taxon>
        <taxon>Verrucomicrobiaceae</taxon>
        <taxon>Oceaniferula</taxon>
    </lineage>
</organism>
<dbReference type="Gene3D" id="2.40.160.180">
    <property type="entry name" value="Carbohydrate-selective porin OprB"/>
    <property type="match status" value="1"/>
</dbReference>
<comment type="caution">
    <text evidence="4">The sequence shown here is derived from an EMBL/GenBank/DDBJ whole genome shotgun (WGS) entry which is preliminary data.</text>
</comment>
<evidence type="ECO:0000313" key="5">
    <source>
        <dbReference type="Proteomes" id="UP000557872"/>
    </source>
</evidence>
<feature type="region of interest" description="Disordered" evidence="3">
    <location>
        <begin position="33"/>
        <end position="56"/>
    </location>
</feature>
<gene>
    <name evidence="4" type="ORF">HW115_07965</name>
</gene>
<proteinExistence type="inferred from homology"/>
<dbReference type="InterPro" id="IPR052932">
    <property type="entry name" value="OprB_Porin"/>
</dbReference>
<comment type="similarity">
    <text evidence="1 2">Belongs to the OprB family.</text>
</comment>
<dbReference type="PANTHER" id="PTHR37944">
    <property type="entry name" value="PORIN B"/>
    <property type="match status" value="1"/>
</dbReference>